<dbReference type="InterPro" id="IPR052489">
    <property type="entry name" value="LRWD1"/>
</dbReference>
<dbReference type="PROSITE" id="PS50082">
    <property type="entry name" value="WD_REPEATS_2"/>
    <property type="match status" value="1"/>
</dbReference>
<evidence type="ECO:0000256" key="5">
    <source>
        <dbReference type="ARBA" id="ARBA00022737"/>
    </source>
</evidence>
<evidence type="ECO:0000256" key="6">
    <source>
        <dbReference type="ARBA" id="ARBA00022853"/>
    </source>
</evidence>
<feature type="compositionally biased region" description="Low complexity" evidence="8">
    <location>
        <begin position="104"/>
        <end position="122"/>
    </location>
</feature>
<dbReference type="Pfam" id="PF23215">
    <property type="entry name" value="WD_LRWD1"/>
    <property type="match status" value="1"/>
</dbReference>
<dbReference type="Gene3D" id="2.130.10.10">
    <property type="entry name" value="YVTN repeat-like/Quinoprotein amine dehydrogenase"/>
    <property type="match status" value="1"/>
</dbReference>
<dbReference type="PROSITE" id="PS00678">
    <property type="entry name" value="WD_REPEATS_1"/>
    <property type="match status" value="1"/>
</dbReference>
<feature type="compositionally biased region" description="Basic and acidic residues" evidence="8">
    <location>
        <begin position="88"/>
        <end position="101"/>
    </location>
</feature>
<evidence type="ECO:0000313" key="10">
    <source>
        <dbReference type="EMBL" id="KOF75261.1"/>
    </source>
</evidence>
<organism evidence="10">
    <name type="scientific">Octopus bimaculoides</name>
    <name type="common">California two-spotted octopus</name>
    <dbReference type="NCBI Taxonomy" id="37653"/>
    <lineage>
        <taxon>Eukaryota</taxon>
        <taxon>Metazoa</taxon>
        <taxon>Spiralia</taxon>
        <taxon>Lophotrochozoa</taxon>
        <taxon>Mollusca</taxon>
        <taxon>Cephalopoda</taxon>
        <taxon>Coleoidea</taxon>
        <taxon>Octopodiformes</taxon>
        <taxon>Octopoda</taxon>
        <taxon>Incirrata</taxon>
        <taxon>Octopodidae</taxon>
        <taxon>Octopus</taxon>
    </lineage>
</organism>
<dbReference type="SMART" id="SM00320">
    <property type="entry name" value="WD40"/>
    <property type="match status" value="2"/>
</dbReference>
<keyword evidence="6" id="KW-0156">Chromatin regulator</keyword>
<dbReference type="GO" id="GO:0003682">
    <property type="term" value="F:chromatin binding"/>
    <property type="evidence" value="ECO:0007669"/>
    <property type="project" value="TreeGrafter"/>
</dbReference>
<evidence type="ECO:0000259" key="9">
    <source>
        <dbReference type="Pfam" id="PF23215"/>
    </source>
</evidence>
<dbReference type="InterPro" id="IPR036322">
    <property type="entry name" value="WD40_repeat_dom_sf"/>
</dbReference>
<dbReference type="STRING" id="37653.A0A0L8GE19"/>
<evidence type="ECO:0000256" key="4">
    <source>
        <dbReference type="ARBA" id="ARBA00022614"/>
    </source>
</evidence>
<dbReference type="GO" id="GO:0005664">
    <property type="term" value="C:nuclear origin of replication recognition complex"/>
    <property type="evidence" value="ECO:0007669"/>
    <property type="project" value="TreeGrafter"/>
</dbReference>
<dbReference type="InterPro" id="IPR056160">
    <property type="entry name" value="WD_LRWD1"/>
</dbReference>
<sequence>MGVDDHYTMTERTKRSIKPKQFHGEVLNYSVNIRRNMESENSKRVVKRKHFFDELYQGFSPTAAAKSSPLFSSSQQKRHKGNSCSDYRSSKMKNEDDKPGDIDNNSSSSKKSETSETTENSNIRNDRKSNPQNRIYERLQNLQLQKSPAVPDMDPAFFLRCHSDSNRPDDDGNKVWMCRFEPRLKDPARSGRSGQLIASCGGKIICLVDSGSGRVMMRYKDSDKQENFYAMAWTTLEIAGDKNRPPQLTNILAVAGEGRRIKLLHPSQLVIYANITGHKKCITCLLFHPSRATWLFSGSDDCRIILWDIGVPSFPDYFTKHVQLIVLESPANVVNMVYSEATSWLLAGTENGCFGWKFKDSRANVCEVLLLLALRRGFQLIRSTEQPAAREINVQVAEHSTDTCILNVVLREIFSVTQSVARLTPFELQAQQKTGSKCERKLW</sequence>
<gene>
    <name evidence="10" type="ORF">OCBIM_22035036mg</name>
</gene>
<dbReference type="AlphaFoldDB" id="A0A0L8GE19"/>
<reference evidence="10" key="1">
    <citation type="submission" date="2015-07" db="EMBL/GenBank/DDBJ databases">
        <title>MeaNS - Measles Nucleotide Surveillance Program.</title>
        <authorList>
            <person name="Tran T."/>
            <person name="Druce J."/>
        </authorList>
    </citation>
    <scope>NUCLEOTIDE SEQUENCE</scope>
    <source>
        <strain evidence="10">UCB-OBI-ISO-001</strain>
        <tissue evidence="10">Gonad</tissue>
    </source>
</reference>
<name>A0A0L8GE19_OCTBM</name>
<evidence type="ECO:0000256" key="1">
    <source>
        <dbReference type="ARBA" id="ARBA00004286"/>
    </source>
</evidence>
<dbReference type="OrthoDB" id="7318948at2759"/>
<dbReference type="GO" id="GO:0071169">
    <property type="term" value="P:establishment of protein localization to chromatin"/>
    <property type="evidence" value="ECO:0007669"/>
    <property type="project" value="TreeGrafter"/>
</dbReference>
<evidence type="ECO:0000256" key="3">
    <source>
        <dbReference type="ARBA" id="ARBA00022574"/>
    </source>
</evidence>
<keyword evidence="5" id="KW-0677">Repeat</keyword>
<comment type="subcellular location">
    <subcellularLocation>
        <location evidence="1">Chromosome</location>
    </subcellularLocation>
</comment>
<protein>
    <recommendedName>
        <fullName evidence="9">Leucine-rich repeat and WD repeat-containing protein 1 WD domain-containing protein</fullName>
    </recommendedName>
</protein>
<feature type="region of interest" description="Disordered" evidence="8">
    <location>
        <begin position="64"/>
        <end position="132"/>
    </location>
</feature>
<dbReference type="SUPFAM" id="SSF50978">
    <property type="entry name" value="WD40 repeat-like"/>
    <property type="match status" value="1"/>
</dbReference>
<dbReference type="InterPro" id="IPR019775">
    <property type="entry name" value="WD40_repeat_CS"/>
</dbReference>
<dbReference type="PROSITE" id="PS50294">
    <property type="entry name" value="WD_REPEATS_REGION"/>
    <property type="match status" value="1"/>
</dbReference>
<keyword evidence="4" id="KW-0433">Leucine-rich repeat</keyword>
<keyword evidence="3 7" id="KW-0853">WD repeat</keyword>
<dbReference type="InterPro" id="IPR015943">
    <property type="entry name" value="WD40/YVTN_repeat-like_dom_sf"/>
</dbReference>
<dbReference type="EMBL" id="KQ422254">
    <property type="protein sequence ID" value="KOF75261.1"/>
    <property type="molecule type" value="Genomic_DNA"/>
</dbReference>
<evidence type="ECO:0000256" key="8">
    <source>
        <dbReference type="SAM" id="MobiDB-lite"/>
    </source>
</evidence>
<dbReference type="PANTHER" id="PTHR24370">
    <property type="entry name" value="OPTICIN"/>
    <property type="match status" value="1"/>
</dbReference>
<dbReference type="GO" id="GO:0006325">
    <property type="term" value="P:chromatin organization"/>
    <property type="evidence" value="ECO:0007669"/>
    <property type="project" value="UniProtKB-KW"/>
</dbReference>
<keyword evidence="2" id="KW-0158">Chromosome</keyword>
<dbReference type="InterPro" id="IPR001680">
    <property type="entry name" value="WD40_rpt"/>
</dbReference>
<accession>A0A0L8GE19</accession>
<feature type="domain" description="Leucine-rich repeat and WD repeat-containing protein 1 WD" evidence="9">
    <location>
        <begin position="152"/>
        <end position="370"/>
    </location>
</feature>
<evidence type="ECO:0000256" key="7">
    <source>
        <dbReference type="PROSITE-ProRule" id="PRU00221"/>
    </source>
</evidence>
<evidence type="ECO:0000256" key="2">
    <source>
        <dbReference type="ARBA" id="ARBA00022454"/>
    </source>
</evidence>
<proteinExistence type="predicted"/>
<dbReference type="PANTHER" id="PTHR24370:SF10">
    <property type="entry name" value="LEUCINE-RICH REPEAT AND WD REPEAT-CONTAINING PROTEIN 1"/>
    <property type="match status" value="1"/>
</dbReference>
<feature type="repeat" description="WD" evidence="7">
    <location>
        <begin position="275"/>
        <end position="309"/>
    </location>
</feature>